<sequence>MSSTSSVDTGALFAAVFGGQLEELERLLGTGVQVENVVDVYGDSLLHAAASGGNVEVVRLILDSEGGMRLLDRPNNDGKTPLHYAYSANATAELLTRGADGNAVDNDLRTPLHLASLAGARDVVETLAKHGVELNNLDRYNRNAMHFAAGIKPEDQDVAILKLLLDGGASVSVQEGDITALHLATRSNWLEAANLLLDHGADVNVLDMDCRTVLLIAIQESFIDLVKLFVSYGAAVNKKEAARLHV</sequence>
<dbReference type="PROSITE" id="PS50088">
    <property type="entry name" value="ANK_REPEAT"/>
    <property type="match status" value="3"/>
</dbReference>
<dbReference type="AlphaFoldDB" id="A0A8K1CU63"/>
<keyword evidence="1" id="KW-0677">Repeat</keyword>
<dbReference type="Pfam" id="PF00023">
    <property type="entry name" value="Ank"/>
    <property type="match status" value="1"/>
</dbReference>
<evidence type="ECO:0000256" key="3">
    <source>
        <dbReference type="PROSITE-ProRule" id="PRU00023"/>
    </source>
</evidence>
<dbReference type="PRINTS" id="PR01415">
    <property type="entry name" value="ANKYRIN"/>
</dbReference>
<reference evidence="4" key="1">
    <citation type="submission" date="2019-03" db="EMBL/GenBank/DDBJ databases">
        <title>Long read genome sequence of the mycoparasitic Pythium oligandrum ATCC 38472 isolated from sugarbeet rhizosphere.</title>
        <authorList>
            <person name="Gaulin E."/>
        </authorList>
    </citation>
    <scope>NUCLEOTIDE SEQUENCE</scope>
    <source>
        <strain evidence="4">ATCC 38472_TT</strain>
    </source>
</reference>
<dbReference type="Gene3D" id="1.25.40.20">
    <property type="entry name" value="Ankyrin repeat-containing domain"/>
    <property type="match status" value="3"/>
</dbReference>
<proteinExistence type="predicted"/>
<gene>
    <name evidence="4" type="ORF">Poli38472_005801</name>
</gene>
<dbReference type="OrthoDB" id="194358at2759"/>
<comment type="caution">
    <text evidence="4">The sequence shown here is derived from an EMBL/GenBank/DDBJ whole genome shotgun (WGS) entry which is preliminary data.</text>
</comment>
<dbReference type="SMART" id="SM00248">
    <property type="entry name" value="ANK"/>
    <property type="match status" value="6"/>
</dbReference>
<evidence type="ECO:0000313" key="4">
    <source>
        <dbReference type="EMBL" id="TMW68333.1"/>
    </source>
</evidence>
<dbReference type="PANTHER" id="PTHR24198">
    <property type="entry name" value="ANKYRIN REPEAT AND PROTEIN KINASE DOMAIN-CONTAINING PROTEIN"/>
    <property type="match status" value="1"/>
</dbReference>
<name>A0A8K1CU63_PYTOL</name>
<dbReference type="PROSITE" id="PS50297">
    <property type="entry name" value="ANK_REP_REGION"/>
    <property type="match status" value="3"/>
</dbReference>
<evidence type="ECO:0000256" key="2">
    <source>
        <dbReference type="ARBA" id="ARBA00023043"/>
    </source>
</evidence>
<dbReference type="Proteomes" id="UP000794436">
    <property type="component" value="Unassembled WGS sequence"/>
</dbReference>
<evidence type="ECO:0000313" key="5">
    <source>
        <dbReference type="Proteomes" id="UP000794436"/>
    </source>
</evidence>
<keyword evidence="2 3" id="KW-0040">ANK repeat</keyword>
<feature type="repeat" description="ANK" evidence="3">
    <location>
        <begin position="41"/>
        <end position="73"/>
    </location>
</feature>
<feature type="repeat" description="ANK" evidence="3">
    <location>
        <begin position="176"/>
        <end position="208"/>
    </location>
</feature>
<dbReference type="InterPro" id="IPR002110">
    <property type="entry name" value="Ankyrin_rpt"/>
</dbReference>
<dbReference type="InterPro" id="IPR036770">
    <property type="entry name" value="Ankyrin_rpt-contain_sf"/>
</dbReference>
<protein>
    <submittedName>
        <fullName evidence="4">Uncharacterized protein</fullName>
    </submittedName>
</protein>
<keyword evidence="5" id="KW-1185">Reference proteome</keyword>
<accession>A0A8K1CU63</accession>
<dbReference type="SUPFAM" id="SSF48403">
    <property type="entry name" value="Ankyrin repeat"/>
    <property type="match status" value="1"/>
</dbReference>
<dbReference type="PANTHER" id="PTHR24198:SF165">
    <property type="entry name" value="ANKYRIN REPEAT-CONTAINING PROTEIN-RELATED"/>
    <property type="match status" value="1"/>
</dbReference>
<dbReference type="EMBL" id="SPLM01000002">
    <property type="protein sequence ID" value="TMW68333.1"/>
    <property type="molecule type" value="Genomic_DNA"/>
</dbReference>
<feature type="repeat" description="ANK" evidence="3">
    <location>
        <begin position="107"/>
        <end position="139"/>
    </location>
</feature>
<dbReference type="Pfam" id="PF12796">
    <property type="entry name" value="Ank_2"/>
    <property type="match status" value="2"/>
</dbReference>
<evidence type="ECO:0000256" key="1">
    <source>
        <dbReference type="ARBA" id="ARBA00022737"/>
    </source>
</evidence>
<organism evidence="4 5">
    <name type="scientific">Pythium oligandrum</name>
    <name type="common">Mycoparasitic fungus</name>
    <dbReference type="NCBI Taxonomy" id="41045"/>
    <lineage>
        <taxon>Eukaryota</taxon>
        <taxon>Sar</taxon>
        <taxon>Stramenopiles</taxon>
        <taxon>Oomycota</taxon>
        <taxon>Peronosporomycetes</taxon>
        <taxon>Pythiales</taxon>
        <taxon>Pythiaceae</taxon>
        <taxon>Pythium</taxon>
    </lineage>
</organism>